<sequence length="189" mass="21627">MALRLIGYWRNDQHPEYPDPYDMVDPTWDEDERYVVVGYLNAGTYLRHFMGLSPCRFCGQHNGASEYTDGVLVWPEGLSHYIEDHDVRLPRAIEDYVLGRVARLEGASVSVDWWQTGAHEQPEPLAPLERLVWNGNAQLVIQPGRRFPGLFVQGDTLSNHIDGPRSAELLAWYEQMMAAAGLERLPYSR</sequence>
<dbReference type="EMBL" id="BJLP01000001">
    <property type="protein sequence ID" value="GEA79665.1"/>
    <property type="molecule type" value="Genomic_DNA"/>
</dbReference>
<proteinExistence type="predicted"/>
<gene>
    <name evidence="1" type="ORF">CUD01_01090</name>
</gene>
<reference evidence="1 2" key="1">
    <citation type="submission" date="2019-06" db="EMBL/GenBank/DDBJ databases">
        <title>Whole genome shotgun sequence of Cellulomonas uda NBRC 3747.</title>
        <authorList>
            <person name="Hosoyama A."/>
            <person name="Uohara A."/>
            <person name="Ohji S."/>
            <person name="Ichikawa N."/>
        </authorList>
    </citation>
    <scope>NUCLEOTIDE SEQUENCE [LARGE SCALE GENOMIC DNA]</scope>
    <source>
        <strain evidence="1 2">NBRC 3747</strain>
    </source>
</reference>
<comment type="caution">
    <text evidence="1">The sequence shown here is derived from an EMBL/GenBank/DDBJ whole genome shotgun (WGS) entry which is preliminary data.</text>
</comment>
<dbReference type="Pfam" id="PF22281">
    <property type="entry name" value="DUF6959"/>
    <property type="match status" value="1"/>
</dbReference>
<dbReference type="RefSeq" id="WP_174773795.1">
    <property type="nucleotide sequence ID" value="NZ_BJLP01000001.1"/>
</dbReference>
<organism evidence="1 2">
    <name type="scientific">Cellulomonas uda</name>
    <dbReference type="NCBI Taxonomy" id="1714"/>
    <lineage>
        <taxon>Bacteria</taxon>
        <taxon>Bacillati</taxon>
        <taxon>Actinomycetota</taxon>
        <taxon>Actinomycetes</taxon>
        <taxon>Micrococcales</taxon>
        <taxon>Cellulomonadaceae</taxon>
        <taxon>Cellulomonas</taxon>
    </lineage>
</organism>
<protein>
    <submittedName>
        <fullName evidence="1">Uncharacterized protein</fullName>
    </submittedName>
</protein>
<evidence type="ECO:0000313" key="2">
    <source>
        <dbReference type="Proteomes" id="UP000315842"/>
    </source>
</evidence>
<dbReference type="AlphaFoldDB" id="A0A4Y3K9K9"/>
<evidence type="ECO:0000313" key="1">
    <source>
        <dbReference type="EMBL" id="GEA79665.1"/>
    </source>
</evidence>
<dbReference type="InterPro" id="IPR053801">
    <property type="entry name" value="DUF6959"/>
</dbReference>
<dbReference type="Proteomes" id="UP000315842">
    <property type="component" value="Unassembled WGS sequence"/>
</dbReference>
<accession>A0A4Y3K9K9</accession>
<name>A0A4Y3K9K9_CELUD</name>
<keyword evidence="2" id="KW-1185">Reference proteome</keyword>